<dbReference type="EMBL" id="BARS01034367">
    <property type="protein sequence ID" value="GAG21449.1"/>
    <property type="molecule type" value="Genomic_DNA"/>
</dbReference>
<gene>
    <name evidence="1" type="ORF">S01H1_53102</name>
</gene>
<protein>
    <submittedName>
        <fullName evidence="1">Uncharacterized protein</fullName>
    </submittedName>
</protein>
<evidence type="ECO:0000313" key="1">
    <source>
        <dbReference type="EMBL" id="GAG21449.1"/>
    </source>
</evidence>
<comment type="caution">
    <text evidence="1">The sequence shown here is derived from an EMBL/GenBank/DDBJ whole genome shotgun (WGS) entry which is preliminary data.</text>
</comment>
<organism evidence="1">
    <name type="scientific">marine sediment metagenome</name>
    <dbReference type="NCBI Taxonomy" id="412755"/>
    <lineage>
        <taxon>unclassified sequences</taxon>
        <taxon>metagenomes</taxon>
        <taxon>ecological metagenomes</taxon>
    </lineage>
</organism>
<accession>X0VSS1</accession>
<proteinExistence type="predicted"/>
<name>X0VSS1_9ZZZZ</name>
<feature type="non-terminal residue" evidence="1">
    <location>
        <position position="1"/>
    </location>
</feature>
<sequence>YVNKLIEIPMRAIGVVKNFISSKQTNRQT</sequence>
<dbReference type="AlphaFoldDB" id="X0VSS1"/>
<reference evidence="1" key="1">
    <citation type="journal article" date="2014" name="Front. Microbiol.">
        <title>High frequency of phylogenetically diverse reductive dehalogenase-homologous genes in deep subseafloor sedimentary metagenomes.</title>
        <authorList>
            <person name="Kawai M."/>
            <person name="Futagami T."/>
            <person name="Toyoda A."/>
            <person name="Takaki Y."/>
            <person name="Nishi S."/>
            <person name="Hori S."/>
            <person name="Arai W."/>
            <person name="Tsubouchi T."/>
            <person name="Morono Y."/>
            <person name="Uchiyama I."/>
            <person name="Ito T."/>
            <person name="Fujiyama A."/>
            <person name="Inagaki F."/>
            <person name="Takami H."/>
        </authorList>
    </citation>
    <scope>NUCLEOTIDE SEQUENCE</scope>
    <source>
        <strain evidence="1">Expedition CK06-06</strain>
    </source>
</reference>